<dbReference type="InterPro" id="IPR002676">
    <property type="entry name" value="RimM_N"/>
</dbReference>
<sequence length="176" mass="20086">MDIKDCFFLGKIVKKYSFKGELLIKLDTDEPDLYENLDSILVDLRGTLVPFFIESSQLHKSELLRVKFEDVDTEGDADALIKSATYLPLTVLPKLADDKFYFHEIIGFKIEDKTFGHVGIITGVNDMTSQSLFEIDRDGIQILIPMNDQFISKVDKPNKTIFVDTPEGLIDLYLEE</sequence>
<comment type="subunit">
    <text evidence="5">Binds ribosomal protein uS19.</text>
</comment>
<keyword evidence="3 5" id="KW-0698">rRNA processing</keyword>
<protein>
    <recommendedName>
        <fullName evidence="5">Ribosome maturation factor RimM</fullName>
    </recommendedName>
</protein>
<evidence type="ECO:0000313" key="8">
    <source>
        <dbReference type="EMBL" id="SFI52041.1"/>
    </source>
</evidence>
<dbReference type="Gene3D" id="2.40.30.60">
    <property type="entry name" value="RimM"/>
    <property type="match status" value="1"/>
</dbReference>
<dbReference type="GO" id="GO:0005737">
    <property type="term" value="C:cytoplasm"/>
    <property type="evidence" value="ECO:0007669"/>
    <property type="project" value="UniProtKB-SubCell"/>
</dbReference>
<reference evidence="9" key="1">
    <citation type="submission" date="2016-10" db="EMBL/GenBank/DDBJ databases">
        <authorList>
            <person name="Varghese N."/>
            <person name="Submissions S."/>
        </authorList>
    </citation>
    <scope>NUCLEOTIDE SEQUENCE [LARGE SCALE GENOMIC DNA]</scope>
    <source>
        <strain evidence="9">DSM 28881</strain>
    </source>
</reference>
<dbReference type="GO" id="GO:0006364">
    <property type="term" value="P:rRNA processing"/>
    <property type="evidence" value="ECO:0007669"/>
    <property type="project" value="UniProtKB-UniRule"/>
</dbReference>
<dbReference type="GO" id="GO:0005840">
    <property type="term" value="C:ribosome"/>
    <property type="evidence" value="ECO:0007669"/>
    <property type="project" value="InterPro"/>
</dbReference>
<dbReference type="GO" id="GO:0042274">
    <property type="term" value="P:ribosomal small subunit biogenesis"/>
    <property type="evidence" value="ECO:0007669"/>
    <property type="project" value="UniProtKB-UniRule"/>
</dbReference>
<evidence type="ECO:0000313" key="9">
    <source>
        <dbReference type="Proteomes" id="UP000199559"/>
    </source>
</evidence>
<keyword evidence="2 5" id="KW-0690">Ribosome biogenesis</keyword>
<dbReference type="STRING" id="1144750.SAMN05443431_101136"/>
<dbReference type="HAMAP" id="MF_00014">
    <property type="entry name" value="Ribosome_mat_RimM"/>
    <property type="match status" value="1"/>
</dbReference>
<dbReference type="SUPFAM" id="SSF50346">
    <property type="entry name" value="PRC-barrel domain"/>
    <property type="match status" value="1"/>
</dbReference>
<dbReference type="Proteomes" id="UP000199559">
    <property type="component" value="Unassembled WGS sequence"/>
</dbReference>
<dbReference type="PANTHER" id="PTHR33692">
    <property type="entry name" value="RIBOSOME MATURATION FACTOR RIMM"/>
    <property type="match status" value="1"/>
</dbReference>
<keyword evidence="9" id="KW-1185">Reference proteome</keyword>
<dbReference type="SUPFAM" id="SSF50447">
    <property type="entry name" value="Translation proteins"/>
    <property type="match status" value="1"/>
</dbReference>
<dbReference type="InterPro" id="IPR056792">
    <property type="entry name" value="PRC_RimM"/>
</dbReference>
<keyword evidence="4 5" id="KW-0143">Chaperone</keyword>
<dbReference type="InterPro" id="IPR009000">
    <property type="entry name" value="Transl_B-barrel_sf"/>
</dbReference>
<comment type="domain">
    <text evidence="5">The PRC barrel domain binds ribosomal protein uS19.</text>
</comment>
<proteinExistence type="inferred from homology"/>
<dbReference type="Pfam" id="PF24986">
    <property type="entry name" value="PRC_RimM"/>
    <property type="match status" value="1"/>
</dbReference>
<evidence type="ECO:0000256" key="4">
    <source>
        <dbReference type="ARBA" id="ARBA00023186"/>
    </source>
</evidence>
<dbReference type="Gene3D" id="2.30.30.240">
    <property type="entry name" value="PRC-barrel domain"/>
    <property type="match status" value="1"/>
</dbReference>
<evidence type="ECO:0000256" key="2">
    <source>
        <dbReference type="ARBA" id="ARBA00022517"/>
    </source>
</evidence>
<evidence type="ECO:0000256" key="5">
    <source>
        <dbReference type="HAMAP-Rule" id="MF_00014"/>
    </source>
</evidence>
<dbReference type="PANTHER" id="PTHR33692:SF1">
    <property type="entry name" value="RIBOSOME MATURATION FACTOR RIMM"/>
    <property type="match status" value="1"/>
</dbReference>
<dbReference type="NCBIfam" id="TIGR02273">
    <property type="entry name" value="16S_RimM"/>
    <property type="match status" value="1"/>
</dbReference>
<comment type="function">
    <text evidence="5">An accessory protein needed during the final step in the assembly of 30S ribosomal subunit, possibly for assembly of the head region. Essential for efficient processing of 16S rRNA. May be needed both before and after RbfA during the maturation of 16S rRNA. It has affinity for free ribosomal 30S subunits but not for 70S ribosomes.</text>
</comment>
<comment type="subcellular location">
    <subcellularLocation>
        <location evidence="5">Cytoplasm</location>
    </subcellularLocation>
</comment>
<gene>
    <name evidence="5" type="primary">rimM</name>
    <name evidence="8" type="ORF">SAMN05443431_101136</name>
</gene>
<dbReference type="InterPro" id="IPR011961">
    <property type="entry name" value="RimM"/>
</dbReference>
<feature type="domain" description="RimM N-terminal" evidence="6">
    <location>
        <begin position="9"/>
        <end position="84"/>
    </location>
</feature>
<dbReference type="EMBL" id="FORM01000001">
    <property type="protein sequence ID" value="SFI52041.1"/>
    <property type="molecule type" value="Genomic_DNA"/>
</dbReference>
<dbReference type="Pfam" id="PF01782">
    <property type="entry name" value="RimM"/>
    <property type="match status" value="1"/>
</dbReference>
<dbReference type="RefSeq" id="WP_090837364.1">
    <property type="nucleotide sequence ID" value="NZ_CANKYB010000001.1"/>
</dbReference>
<dbReference type="InterPro" id="IPR011033">
    <property type="entry name" value="PRC_barrel-like_sf"/>
</dbReference>
<accession>A0A1I3IVT7</accession>
<evidence type="ECO:0000259" key="6">
    <source>
        <dbReference type="Pfam" id="PF01782"/>
    </source>
</evidence>
<dbReference type="GO" id="GO:0043022">
    <property type="term" value="F:ribosome binding"/>
    <property type="evidence" value="ECO:0007669"/>
    <property type="project" value="InterPro"/>
</dbReference>
<keyword evidence="1 5" id="KW-0963">Cytoplasm</keyword>
<dbReference type="AlphaFoldDB" id="A0A1I3IVT7"/>
<evidence type="ECO:0000256" key="3">
    <source>
        <dbReference type="ARBA" id="ARBA00022552"/>
    </source>
</evidence>
<evidence type="ECO:0000256" key="1">
    <source>
        <dbReference type="ARBA" id="ARBA00022490"/>
    </source>
</evidence>
<dbReference type="InterPro" id="IPR036976">
    <property type="entry name" value="RimM_N_sf"/>
</dbReference>
<organism evidence="8 9">
    <name type="scientific">Olleya namhaensis</name>
    <dbReference type="NCBI Taxonomy" id="1144750"/>
    <lineage>
        <taxon>Bacteria</taxon>
        <taxon>Pseudomonadati</taxon>
        <taxon>Bacteroidota</taxon>
        <taxon>Flavobacteriia</taxon>
        <taxon>Flavobacteriales</taxon>
        <taxon>Flavobacteriaceae</taxon>
    </lineage>
</organism>
<comment type="similarity">
    <text evidence="5">Belongs to the RimM family.</text>
</comment>
<evidence type="ECO:0000259" key="7">
    <source>
        <dbReference type="Pfam" id="PF24986"/>
    </source>
</evidence>
<name>A0A1I3IVT7_9FLAO</name>
<feature type="domain" description="Ribosome maturation factor RimM PRC barrel" evidence="7">
    <location>
        <begin position="103"/>
        <end position="169"/>
    </location>
</feature>